<reference evidence="1 2" key="1">
    <citation type="submission" date="2015-06" db="EMBL/GenBank/DDBJ databases">
        <title>Investigation of pathophysiology for high-risk pregnancy and development of treatment modality based on it.</title>
        <authorList>
            <person name="Kim B.-C."/>
            <person name="Lim S."/>
        </authorList>
    </citation>
    <scope>NUCLEOTIDE SEQUENCE [LARGE SCALE GENOMIC DNA]</scope>
    <source>
        <strain evidence="1 2">AD1-86</strain>
    </source>
</reference>
<evidence type="ECO:0000313" key="2">
    <source>
        <dbReference type="Proteomes" id="UP000092596"/>
    </source>
</evidence>
<gene>
    <name evidence="1" type="ORF">DAD186_14380</name>
</gene>
<dbReference type="STRING" id="1630135.DAD186_14380"/>
<sequence>MSERHNRVKGNCYATPREEACRLDGVARPSSLFVYFEILRTHEDLEEVDEHSDMPLEWM</sequence>
<dbReference type="Proteomes" id="UP000092596">
    <property type="component" value="Chromosome"/>
</dbReference>
<name>A0A1B0ZJ83_9MICO</name>
<dbReference type="AlphaFoldDB" id="A0A1B0ZJ83"/>
<dbReference type="KEGG" id="dva:DAD186_14380"/>
<protein>
    <submittedName>
        <fullName evidence="1">Uncharacterized protein</fullName>
    </submittedName>
</protein>
<accession>A0A1B0ZJ83</accession>
<organism evidence="1 2">
    <name type="scientific">Dermabacter vaginalis</name>
    <dbReference type="NCBI Taxonomy" id="1630135"/>
    <lineage>
        <taxon>Bacteria</taxon>
        <taxon>Bacillati</taxon>
        <taxon>Actinomycetota</taxon>
        <taxon>Actinomycetes</taxon>
        <taxon>Micrococcales</taxon>
        <taxon>Dermabacteraceae</taxon>
        <taxon>Dermabacter</taxon>
    </lineage>
</organism>
<proteinExistence type="predicted"/>
<dbReference type="EMBL" id="CP012117">
    <property type="protein sequence ID" value="ANP27988.1"/>
    <property type="molecule type" value="Genomic_DNA"/>
</dbReference>
<evidence type="ECO:0000313" key="1">
    <source>
        <dbReference type="EMBL" id="ANP27988.1"/>
    </source>
</evidence>